<dbReference type="GO" id="GO:0005737">
    <property type="term" value="C:cytoplasm"/>
    <property type="evidence" value="ECO:0007669"/>
    <property type="project" value="UniProtKB-SubCell"/>
</dbReference>
<evidence type="ECO:0000313" key="11">
    <source>
        <dbReference type="Proteomes" id="UP000085678"/>
    </source>
</evidence>
<evidence type="ECO:0000256" key="4">
    <source>
        <dbReference type="ARBA" id="ARBA00013194"/>
    </source>
</evidence>
<evidence type="ECO:0000256" key="6">
    <source>
        <dbReference type="ARBA" id="ARBA00023110"/>
    </source>
</evidence>
<keyword evidence="7 10" id="KW-0413">Isomerase</keyword>
<dbReference type="GO" id="GO:0007052">
    <property type="term" value="P:mitotic spindle organization"/>
    <property type="evidence" value="ECO:0007669"/>
    <property type="project" value="TreeGrafter"/>
</dbReference>
<keyword evidence="5 10" id="KW-0963">Cytoplasm</keyword>
<comment type="similarity">
    <text evidence="3 10">Belongs to the PTPA-type PPIase family.</text>
</comment>
<reference evidence="12" key="1">
    <citation type="submission" date="2025-08" db="UniProtKB">
        <authorList>
            <consortium name="RefSeq"/>
        </authorList>
    </citation>
    <scope>IDENTIFICATION</scope>
    <source>
        <tissue evidence="12">Gonads</tissue>
    </source>
</reference>
<dbReference type="InterPro" id="IPR004327">
    <property type="entry name" value="Phstyr_phstse_ac"/>
</dbReference>
<dbReference type="AlphaFoldDB" id="A0A1S3IZM1"/>
<name>A0A1S3IZM1_LINAN</name>
<comment type="function">
    <text evidence="10">PPIases accelerate the folding of proteins. It catalyzes the cis-trans isomerization of proline imidic peptide bonds in oligopeptides.</text>
</comment>
<dbReference type="FunFam" id="1.20.120.1150:FF:000002">
    <property type="entry name" value="Serine/threonine-protein phosphatase 2A activator"/>
    <property type="match status" value="1"/>
</dbReference>
<dbReference type="EC" id="5.2.1.8" evidence="4 10"/>
<evidence type="ECO:0000256" key="10">
    <source>
        <dbReference type="RuleBase" id="RU361210"/>
    </source>
</evidence>
<evidence type="ECO:0000256" key="7">
    <source>
        <dbReference type="ARBA" id="ARBA00023235"/>
    </source>
</evidence>
<comment type="catalytic activity">
    <reaction evidence="1 10">
        <text>[protein]-peptidylproline (omega=180) = [protein]-peptidylproline (omega=0)</text>
        <dbReference type="Rhea" id="RHEA:16237"/>
        <dbReference type="Rhea" id="RHEA-COMP:10747"/>
        <dbReference type="Rhea" id="RHEA-COMP:10748"/>
        <dbReference type="ChEBI" id="CHEBI:83833"/>
        <dbReference type="ChEBI" id="CHEBI:83834"/>
        <dbReference type="EC" id="5.2.1.8"/>
    </reaction>
</comment>
<keyword evidence="11" id="KW-1185">Reference proteome</keyword>
<protein>
    <recommendedName>
        <fullName evidence="8 10">Serine/threonine-protein phosphatase 2A activator</fullName>
        <ecNumber evidence="4 10">5.2.1.8</ecNumber>
    </recommendedName>
    <alternativeName>
        <fullName evidence="9 10">Phosphotyrosyl phosphatase activator</fullName>
    </alternativeName>
</protein>
<dbReference type="GO" id="GO:0005634">
    <property type="term" value="C:nucleus"/>
    <property type="evidence" value="ECO:0007669"/>
    <property type="project" value="TreeGrafter"/>
</dbReference>
<dbReference type="InterPro" id="IPR037218">
    <property type="entry name" value="PTPA_sf"/>
</dbReference>
<dbReference type="SUPFAM" id="SSF140984">
    <property type="entry name" value="PTPA-like"/>
    <property type="match status" value="1"/>
</dbReference>
<keyword evidence="6 10" id="KW-0697">Rotamase</keyword>
<gene>
    <name evidence="12" type="primary">LOC106168935</name>
</gene>
<accession>A0A1S3IZM1</accession>
<dbReference type="STRING" id="7574.A0A1S3IZM1"/>
<evidence type="ECO:0000256" key="2">
    <source>
        <dbReference type="ARBA" id="ARBA00004496"/>
    </source>
</evidence>
<dbReference type="GO" id="GO:0003755">
    <property type="term" value="F:peptidyl-prolyl cis-trans isomerase activity"/>
    <property type="evidence" value="ECO:0007669"/>
    <property type="project" value="UniProtKB-KW"/>
</dbReference>
<dbReference type="RefSeq" id="XP_013403647.2">
    <property type="nucleotide sequence ID" value="XM_013548193.2"/>
</dbReference>
<organism evidence="11 12">
    <name type="scientific">Lingula anatina</name>
    <name type="common">Brachiopod</name>
    <name type="synonym">Lingula unguis</name>
    <dbReference type="NCBI Taxonomy" id="7574"/>
    <lineage>
        <taxon>Eukaryota</taxon>
        <taxon>Metazoa</taxon>
        <taxon>Spiralia</taxon>
        <taxon>Lophotrochozoa</taxon>
        <taxon>Brachiopoda</taxon>
        <taxon>Linguliformea</taxon>
        <taxon>Lingulata</taxon>
        <taxon>Lingulida</taxon>
        <taxon>Linguloidea</taxon>
        <taxon>Lingulidae</taxon>
        <taxon>Lingula</taxon>
    </lineage>
</organism>
<dbReference type="KEGG" id="lak:106168935"/>
<dbReference type="Pfam" id="PF03095">
    <property type="entry name" value="PTPA"/>
    <property type="match status" value="1"/>
</dbReference>
<comment type="subcellular location">
    <subcellularLocation>
        <location evidence="2 10">Cytoplasm</location>
    </subcellularLocation>
</comment>
<sequence>MEPAGSHGVWSLDDYQFVPFLWGSSQLLDHKRIHPKSFPKPEVYEYFAKDYMFLGCVKFINQVKTGPFAEHSNQLWNISGVPHWHKVNSGLVKMYKAEC</sequence>
<dbReference type="InParanoid" id="A0A1S3IZM1"/>
<evidence type="ECO:0000313" key="12">
    <source>
        <dbReference type="RefSeq" id="XP_013403647.2"/>
    </source>
</evidence>
<evidence type="ECO:0000256" key="5">
    <source>
        <dbReference type="ARBA" id="ARBA00022490"/>
    </source>
</evidence>
<dbReference type="GeneID" id="106168935"/>
<evidence type="ECO:0000256" key="3">
    <source>
        <dbReference type="ARBA" id="ARBA00011019"/>
    </source>
</evidence>
<dbReference type="GO" id="GO:0008160">
    <property type="term" value="F:protein tyrosine phosphatase activator activity"/>
    <property type="evidence" value="ECO:0007669"/>
    <property type="project" value="TreeGrafter"/>
</dbReference>
<dbReference type="InterPro" id="IPR043170">
    <property type="entry name" value="PTPA_C_lid"/>
</dbReference>
<evidence type="ECO:0000256" key="1">
    <source>
        <dbReference type="ARBA" id="ARBA00000971"/>
    </source>
</evidence>
<dbReference type="Gene3D" id="1.20.120.1150">
    <property type="match status" value="1"/>
</dbReference>
<proteinExistence type="inferred from homology"/>
<dbReference type="PANTHER" id="PTHR10012">
    <property type="entry name" value="SERINE/THREONINE-PROTEIN PHOSPHATASE 2A REGULATORY SUBUNIT B"/>
    <property type="match status" value="1"/>
</dbReference>
<evidence type="ECO:0000256" key="8">
    <source>
        <dbReference type="ARBA" id="ARBA00044786"/>
    </source>
</evidence>
<dbReference type="GO" id="GO:0000159">
    <property type="term" value="C:protein phosphatase type 2A complex"/>
    <property type="evidence" value="ECO:0007669"/>
    <property type="project" value="TreeGrafter"/>
</dbReference>
<dbReference type="OrthoDB" id="16120at2759"/>
<dbReference type="PANTHER" id="PTHR10012:SF0">
    <property type="entry name" value="SERINE_THREONINE-PROTEIN PHOSPHATASE 2A ACTIVATOR"/>
    <property type="match status" value="1"/>
</dbReference>
<dbReference type="Proteomes" id="UP000085678">
    <property type="component" value="Unplaced"/>
</dbReference>
<evidence type="ECO:0000256" key="9">
    <source>
        <dbReference type="ARBA" id="ARBA00044820"/>
    </source>
</evidence>